<dbReference type="AlphaFoldDB" id="A0A8H6Y570"/>
<evidence type="ECO:0000313" key="3">
    <source>
        <dbReference type="Proteomes" id="UP000620124"/>
    </source>
</evidence>
<dbReference type="OrthoDB" id="258392at2759"/>
<protein>
    <submittedName>
        <fullName evidence="2">Uncharacterized protein</fullName>
    </submittedName>
</protein>
<sequence length="121" mass="13040">MMCPSARRLPRWKRVSDPKPDGNGNVATRVILPSIFSALTRIANSTDPLKLAINGISYKSFISLFNLTEAAKANLEIASIGNYNSPAARSYATLHPALGKTDVPLSGFVTRLTHGRVVCSL</sequence>
<keyword evidence="3" id="KW-1185">Reference proteome</keyword>
<reference evidence="2" key="1">
    <citation type="submission" date="2020-05" db="EMBL/GenBank/DDBJ databases">
        <title>Mycena genomes resolve the evolution of fungal bioluminescence.</title>
        <authorList>
            <person name="Tsai I.J."/>
        </authorList>
    </citation>
    <scope>NUCLEOTIDE SEQUENCE</scope>
    <source>
        <strain evidence="2">CCC161011</strain>
    </source>
</reference>
<evidence type="ECO:0000256" key="1">
    <source>
        <dbReference type="SAM" id="MobiDB-lite"/>
    </source>
</evidence>
<proteinExistence type="predicted"/>
<evidence type="ECO:0000313" key="2">
    <source>
        <dbReference type="EMBL" id="KAF7351890.1"/>
    </source>
</evidence>
<dbReference type="EMBL" id="JACAZI010000009">
    <property type="protein sequence ID" value="KAF7351890.1"/>
    <property type="molecule type" value="Genomic_DNA"/>
</dbReference>
<organism evidence="2 3">
    <name type="scientific">Mycena venus</name>
    <dbReference type="NCBI Taxonomy" id="2733690"/>
    <lineage>
        <taxon>Eukaryota</taxon>
        <taxon>Fungi</taxon>
        <taxon>Dikarya</taxon>
        <taxon>Basidiomycota</taxon>
        <taxon>Agaricomycotina</taxon>
        <taxon>Agaricomycetes</taxon>
        <taxon>Agaricomycetidae</taxon>
        <taxon>Agaricales</taxon>
        <taxon>Marasmiineae</taxon>
        <taxon>Mycenaceae</taxon>
        <taxon>Mycena</taxon>
    </lineage>
</organism>
<accession>A0A8H6Y570</accession>
<feature type="region of interest" description="Disordered" evidence="1">
    <location>
        <begin position="1"/>
        <end position="20"/>
    </location>
</feature>
<name>A0A8H6Y570_9AGAR</name>
<gene>
    <name evidence="2" type="ORF">MVEN_01150700</name>
</gene>
<comment type="caution">
    <text evidence="2">The sequence shown here is derived from an EMBL/GenBank/DDBJ whole genome shotgun (WGS) entry which is preliminary data.</text>
</comment>
<dbReference type="Proteomes" id="UP000620124">
    <property type="component" value="Unassembled WGS sequence"/>
</dbReference>